<dbReference type="InterPro" id="IPR036640">
    <property type="entry name" value="ABC1_TM_sf"/>
</dbReference>
<dbReference type="PROSITE" id="PS50893">
    <property type="entry name" value="ABC_TRANSPORTER_2"/>
    <property type="match status" value="2"/>
</dbReference>
<feature type="compositionally biased region" description="Low complexity" evidence="11">
    <location>
        <begin position="858"/>
        <end position="869"/>
    </location>
</feature>
<feature type="transmembrane region" description="Helical" evidence="12">
    <location>
        <begin position="158"/>
        <end position="177"/>
    </location>
</feature>
<dbReference type="GO" id="GO:0005886">
    <property type="term" value="C:plasma membrane"/>
    <property type="evidence" value="ECO:0007669"/>
    <property type="project" value="UniProtKB-SubCell"/>
</dbReference>
<feature type="transmembrane region" description="Helical" evidence="12">
    <location>
        <begin position="257"/>
        <end position="280"/>
    </location>
</feature>
<keyword evidence="7" id="KW-0067">ATP-binding</keyword>
<dbReference type="Gene3D" id="1.20.1560.10">
    <property type="entry name" value="ABC transporter type 1, transmembrane domain"/>
    <property type="match status" value="2"/>
</dbReference>
<gene>
    <name evidence="15" type="ORF">CT0861_09256</name>
</gene>
<dbReference type="SMART" id="SM00382">
    <property type="entry name" value="AAA"/>
    <property type="match status" value="2"/>
</dbReference>
<feature type="domain" description="ABC transmembrane type-1" evidence="14">
    <location>
        <begin position="902"/>
        <end position="1179"/>
    </location>
</feature>
<keyword evidence="9 12" id="KW-0472">Membrane</keyword>
<evidence type="ECO:0000256" key="2">
    <source>
        <dbReference type="ARBA" id="ARBA00009726"/>
    </source>
</evidence>
<keyword evidence="6" id="KW-0547">Nucleotide-binding</keyword>
<dbReference type="FunFam" id="1.20.1560.10:FF:000055">
    <property type="entry name" value="ABC multidrug transporter (Eurofung)"/>
    <property type="match status" value="1"/>
</dbReference>
<dbReference type="FunFam" id="3.40.50.300:FF:002145">
    <property type="entry name" value="ABC transporter (MsbA subfamily)"/>
    <property type="match status" value="1"/>
</dbReference>
<evidence type="ECO:0000256" key="4">
    <source>
        <dbReference type="ARBA" id="ARBA00022475"/>
    </source>
</evidence>
<evidence type="ECO:0000256" key="9">
    <source>
        <dbReference type="ARBA" id="ARBA00023136"/>
    </source>
</evidence>
<dbReference type="CDD" id="cd03244">
    <property type="entry name" value="ABCC_MRP_domain2"/>
    <property type="match status" value="1"/>
</dbReference>
<dbReference type="InterPro" id="IPR044746">
    <property type="entry name" value="ABCC_6TM_D1"/>
</dbReference>
<feature type="transmembrane region" description="Helical" evidence="12">
    <location>
        <begin position="1037"/>
        <end position="1057"/>
    </location>
</feature>
<dbReference type="InterPro" id="IPR011527">
    <property type="entry name" value="ABC1_TM_dom"/>
</dbReference>
<evidence type="ECO:0000313" key="15">
    <source>
        <dbReference type="EMBL" id="KZL69730.1"/>
    </source>
</evidence>
<dbReference type="InterPro" id="IPR050173">
    <property type="entry name" value="ABC_transporter_C-like"/>
</dbReference>
<dbReference type="SUPFAM" id="SSF52540">
    <property type="entry name" value="P-loop containing nucleoside triphosphate hydrolases"/>
    <property type="match status" value="2"/>
</dbReference>
<dbReference type="PROSITE" id="PS00211">
    <property type="entry name" value="ABC_TRANSPORTER_1"/>
    <property type="match status" value="2"/>
</dbReference>
<comment type="similarity">
    <text evidence="2">Belongs to the ABC transporter superfamily. ABCC family. Conjugate transporter (TC 3.A.1.208) subfamily.</text>
</comment>
<accession>A0A166RTX1</accession>
<feature type="transmembrane region" description="Helical" evidence="12">
    <location>
        <begin position="100"/>
        <end position="118"/>
    </location>
</feature>
<evidence type="ECO:0000256" key="1">
    <source>
        <dbReference type="ARBA" id="ARBA00004651"/>
    </source>
</evidence>
<dbReference type="CDD" id="cd18580">
    <property type="entry name" value="ABC_6TM_ABCC_D2"/>
    <property type="match status" value="1"/>
</dbReference>
<evidence type="ECO:0000256" key="8">
    <source>
        <dbReference type="ARBA" id="ARBA00022989"/>
    </source>
</evidence>
<dbReference type="FunFam" id="1.20.1560.10:FF:000066">
    <property type="entry name" value="ABC multidrug transporter (Eurofung)"/>
    <property type="match status" value="1"/>
</dbReference>
<dbReference type="Gene3D" id="3.40.50.300">
    <property type="entry name" value="P-loop containing nucleotide triphosphate hydrolases"/>
    <property type="match status" value="2"/>
</dbReference>
<evidence type="ECO:0000313" key="16">
    <source>
        <dbReference type="Proteomes" id="UP000076552"/>
    </source>
</evidence>
<evidence type="ECO:0000256" key="11">
    <source>
        <dbReference type="SAM" id="MobiDB-lite"/>
    </source>
</evidence>
<dbReference type="Proteomes" id="UP000076552">
    <property type="component" value="Unassembled WGS sequence"/>
</dbReference>
<feature type="transmembrane region" description="Helical" evidence="12">
    <location>
        <begin position="941"/>
        <end position="967"/>
    </location>
</feature>
<feature type="transmembrane region" description="Helical" evidence="12">
    <location>
        <begin position="411"/>
        <end position="429"/>
    </location>
</feature>
<reference evidence="15 16" key="1">
    <citation type="submission" date="2015-06" db="EMBL/GenBank/DDBJ databases">
        <title>Survival trade-offs in plant roots during colonization by closely related pathogenic and mutualistic fungi.</title>
        <authorList>
            <person name="Hacquard S."/>
            <person name="Kracher B."/>
            <person name="Hiruma K."/>
            <person name="Weinman A."/>
            <person name="Muench P."/>
            <person name="Garrido Oter R."/>
            <person name="Ver Loren van Themaat E."/>
            <person name="Dallerey J.-F."/>
            <person name="Damm U."/>
            <person name="Henrissat B."/>
            <person name="Lespinet O."/>
            <person name="Thon M."/>
            <person name="Kemen E."/>
            <person name="McHardy A.C."/>
            <person name="Schulze-Lefert P."/>
            <person name="O'Connell R.J."/>
        </authorList>
    </citation>
    <scope>NUCLEOTIDE SEQUENCE [LARGE SCALE GENOMIC DNA]</scope>
    <source>
        <strain evidence="15 16">0861</strain>
    </source>
</reference>
<dbReference type="GO" id="GO:0140359">
    <property type="term" value="F:ABC-type transporter activity"/>
    <property type="evidence" value="ECO:0007669"/>
    <property type="project" value="InterPro"/>
</dbReference>
<dbReference type="Pfam" id="PF00005">
    <property type="entry name" value="ABC_tran"/>
    <property type="match status" value="2"/>
</dbReference>
<dbReference type="Pfam" id="PF00664">
    <property type="entry name" value="ABC_membrane"/>
    <property type="match status" value="2"/>
</dbReference>
<dbReference type="GO" id="GO:0005524">
    <property type="term" value="F:ATP binding"/>
    <property type="evidence" value="ECO:0007669"/>
    <property type="project" value="UniProtKB-KW"/>
</dbReference>
<comment type="subcellular location">
    <subcellularLocation>
        <location evidence="1">Cell membrane</location>
        <topology evidence="1">Multi-pass membrane protein</topology>
    </subcellularLocation>
</comment>
<feature type="transmembrane region" description="Helical" evidence="12">
    <location>
        <begin position="130"/>
        <end position="152"/>
    </location>
</feature>
<dbReference type="InterPro" id="IPR044726">
    <property type="entry name" value="ABCC_6TM_D2"/>
</dbReference>
<evidence type="ECO:0000256" key="12">
    <source>
        <dbReference type="SAM" id="Phobius"/>
    </source>
</evidence>
<feature type="transmembrane region" description="Helical" evidence="12">
    <location>
        <begin position="898"/>
        <end position="921"/>
    </location>
</feature>
<dbReference type="CDD" id="cd03250">
    <property type="entry name" value="ABCC_MRP_domain1"/>
    <property type="match status" value="1"/>
</dbReference>
<protein>
    <submittedName>
        <fullName evidence="15">ABC multudrug transporter</fullName>
    </submittedName>
</protein>
<feature type="domain" description="ABC transporter" evidence="13">
    <location>
        <begin position="1220"/>
        <end position="1440"/>
    </location>
</feature>
<feature type="region of interest" description="Disordered" evidence="11">
    <location>
        <begin position="846"/>
        <end position="876"/>
    </location>
</feature>
<feature type="transmembrane region" description="Helical" evidence="12">
    <location>
        <begin position="493"/>
        <end position="516"/>
    </location>
</feature>
<name>A0A166RTX1_9PEZI</name>
<dbReference type="InterPro" id="IPR017871">
    <property type="entry name" value="ABC_transporter-like_CS"/>
</dbReference>
<dbReference type="STRING" id="708197.A0A166RTX1"/>
<evidence type="ECO:0000256" key="3">
    <source>
        <dbReference type="ARBA" id="ARBA00022448"/>
    </source>
</evidence>
<keyword evidence="16" id="KW-1185">Reference proteome</keyword>
<dbReference type="Pfam" id="PF24357">
    <property type="entry name" value="TMD0_ABC"/>
    <property type="match status" value="1"/>
</dbReference>
<proteinExistence type="inferred from homology"/>
<keyword evidence="5 12" id="KW-0812">Transmembrane</keyword>
<dbReference type="EMBL" id="LFIV01000103">
    <property type="protein sequence ID" value="KZL69730.1"/>
    <property type="molecule type" value="Genomic_DNA"/>
</dbReference>
<evidence type="ECO:0000256" key="6">
    <source>
        <dbReference type="ARBA" id="ARBA00022741"/>
    </source>
</evidence>
<comment type="caution">
    <text evidence="15">The sequence shown here is derived from an EMBL/GenBank/DDBJ whole genome shotgun (WGS) entry which is preliminary data.</text>
</comment>
<dbReference type="InterPro" id="IPR003439">
    <property type="entry name" value="ABC_transporter-like_ATP-bd"/>
</dbReference>
<keyword evidence="4" id="KW-1003">Cell membrane</keyword>
<feature type="domain" description="ABC transporter" evidence="13">
    <location>
        <begin position="618"/>
        <end position="843"/>
    </location>
</feature>
<feature type="domain" description="ABC transmembrane type-1" evidence="14">
    <location>
        <begin position="278"/>
        <end position="556"/>
    </location>
</feature>
<keyword evidence="10" id="KW-0325">Glycoprotein</keyword>
<evidence type="ECO:0000256" key="10">
    <source>
        <dbReference type="ARBA" id="ARBA00023180"/>
    </source>
</evidence>
<feature type="transmembrane region" description="Helical" evidence="12">
    <location>
        <begin position="73"/>
        <end position="94"/>
    </location>
</feature>
<dbReference type="PANTHER" id="PTHR24223:SF399">
    <property type="entry name" value="ABC TRANSPORTER ATNG"/>
    <property type="match status" value="1"/>
</dbReference>
<dbReference type="SUPFAM" id="SSF90123">
    <property type="entry name" value="ABC transporter transmembrane region"/>
    <property type="match status" value="2"/>
</dbReference>
<dbReference type="PANTHER" id="PTHR24223">
    <property type="entry name" value="ATP-BINDING CASSETTE SUB-FAMILY C"/>
    <property type="match status" value="1"/>
</dbReference>
<dbReference type="GO" id="GO:0016887">
    <property type="term" value="F:ATP hydrolysis activity"/>
    <property type="evidence" value="ECO:0007669"/>
    <property type="project" value="InterPro"/>
</dbReference>
<evidence type="ECO:0000259" key="14">
    <source>
        <dbReference type="PROSITE" id="PS50929"/>
    </source>
</evidence>
<keyword evidence="3" id="KW-0813">Transport</keyword>
<dbReference type="InterPro" id="IPR003593">
    <property type="entry name" value="AAA+_ATPase"/>
</dbReference>
<evidence type="ECO:0000259" key="13">
    <source>
        <dbReference type="PROSITE" id="PS50893"/>
    </source>
</evidence>
<sequence>MDNFTAIAECEASFGPVATVCSNRFDFTLLFEQSMLNIGPSAALLLALPLRLQQLFRQRQKVLRRNPLDAAKIAACIAFGGLQIALLALWAQQAPFSNRVSIAAAVLGVLDAFALALLSHMEHVRSIRPSTVLCVYLIFSLLFDAVQCRTLWMLPGLRLLASVFTAALAVKSAIFLLEVQGKRRFLLAALQHLSPEATSGIVARGFFWWLNGLLGKGFKSVLSPSMLYNIDDDLRSEHLLPQLSAIWNQRRGKGKHALLLSISTSTTMAFLFTAVPRLILIGFKVSQPFLINRIIKYVDGDRGSDPKSVGYMLIAATGLVYLGNAFSLGFYQHNLFRYITIIRGSLISLIMSTNLELDMVKAHDRSAPLTLVSTDVRTICKSFEAIHEVWANPIEIGIAIWLLQRQLGLGSIGPALTIIACTIGMAKLAKLMPQASKIWNEEIQKRITVTSEVLGSIKETKLLGMVEFLQRAIQDLRISELGRAKQYRALITYMNILGNASPMIGPVITFSLAVLAQKIHAGLSLSIATVFTSLSIMSLIAGPLAQLIASVPNLLASLGSFERIQIFLEQGRPTLVSKLDSPQEPNNTDRGRTEADQSLEMHIMPSNPSLGQTEIAVIQDGSFTLKAGGAPILRGINLRIVSATVTIIIGRVGCGKTTLLRGLLGELPTTGSVKTLRGAVAYCAQTTWLTTGTVKENIQGQSPLDEEWYERVVHACALAPDFAQLPNGDNMLVGSKGQSLSGGQKQRVALARAVYSKSPVLVVDDALSGLDAPTQNHIWNGIFGPDGLVRRYGATVILTTHSLNYLKFADKIVILGDDGRIVSQGNFNAIRKSTYLESLSIEETQSSEADGSETVAFSKSRQQKQSQNKAAETETEQDLLRKTGDTTLYWYYLKSIGWLYSLGGITCLVLACFVQVFPQIWLKFWTEEDARTGSADTAYYLGIYAAISIAGLLVIGINIWTMFGIIVPKSSQNLHWTLLQSTMRAPLSFFSSTDTGDLINRFSQDLSHIDRDLPSALFMTSIDCLAGGVLIVIGAKYLAAVIPFALIALYCLQAFYLRTSRQLRFLDLQAQAPLLDKLIETIDGLSTICAFGWQPAFLDASLTLLDQSQQPYYLMFCIQRWLTLVIDLLVGAIAVLLVLMAIVIPDATSTGAIAIALYNVLSFNHSLSTLITSWTELETSLGAISRLRNFVSQTSIEPSPRHEEQEDLPPRWPSQGQLDIKEITVSYSKDTRPVLAGVSISIKPGEKVAICGRTGSGKSTLTLAIFKLLSLDSGAIFIDGIDITRVPNSALRQRLIVIPQEPLLFPGTLRMNLAHYSDNGAPTDDDLIEALTKVSLWSAISLSGGLDINVSSLHLSKGQKQLLCLARAIARKHSSRVLVLDEATSAVDQETEELMARIIEEEFSAHTIISVVHRPQALRGIDKVVTLQDGRIVKIESVKLR</sequence>
<feature type="transmembrane region" description="Helical" evidence="12">
    <location>
        <begin position="522"/>
        <end position="545"/>
    </location>
</feature>
<feature type="transmembrane region" description="Helical" evidence="12">
    <location>
        <begin position="1121"/>
        <end position="1144"/>
    </location>
</feature>
<dbReference type="InterPro" id="IPR056227">
    <property type="entry name" value="TMD0_ABC"/>
</dbReference>
<dbReference type="CDD" id="cd18579">
    <property type="entry name" value="ABC_6TM_ABCC_D1"/>
    <property type="match status" value="1"/>
</dbReference>
<keyword evidence="8 12" id="KW-1133">Transmembrane helix</keyword>
<evidence type="ECO:0000256" key="5">
    <source>
        <dbReference type="ARBA" id="ARBA00022692"/>
    </source>
</evidence>
<organism evidence="15 16">
    <name type="scientific">Colletotrichum tofieldiae</name>
    <dbReference type="NCBI Taxonomy" id="708197"/>
    <lineage>
        <taxon>Eukaryota</taxon>
        <taxon>Fungi</taxon>
        <taxon>Dikarya</taxon>
        <taxon>Ascomycota</taxon>
        <taxon>Pezizomycotina</taxon>
        <taxon>Sordariomycetes</taxon>
        <taxon>Hypocreomycetidae</taxon>
        <taxon>Glomerellales</taxon>
        <taxon>Glomerellaceae</taxon>
        <taxon>Colletotrichum</taxon>
        <taxon>Colletotrichum spaethianum species complex</taxon>
    </lineage>
</organism>
<evidence type="ECO:0000256" key="7">
    <source>
        <dbReference type="ARBA" id="ARBA00022840"/>
    </source>
</evidence>
<dbReference type="InterPro" id="IPR027417">
    <property type="entry name" value="P-loop_NTPase"/>
</dbReference>
<dbReference type="PROSITE" id="PS50929">
    <property type="entry name" value="ABC_TM1F"/>
    <property type="match status" value="2"/>
</dbReference>
<feature type="transmembrane region" description="Helical" evidence="12">
    <location>
        <begin position="309"/>
        <end position="328"/>
    </location>
</feature>